<evidence type="ECO:0000256" key="1">
    <source>
        <dbReference type="SAM" id="Phobius"/>
    </source>
</evidence>
<evidence type="ECO:0000313" key="2">
    <source>
        <dbReference type="EMBL" id="MDE4908629.1"/>
    </source>
</evidence>
<organism evidence="2 3">
    <name type="scientific">Methanogenium marinum</name>
    <dbReference type="NCBI Taxonomy" id="348610"/>
    <lineage>
        <taxon>Archaea</taxon>
        <taxon>Methanobacteriati</taxon>
        <taxon>Methanobacteriota</taxon>
        <taxon>Stenosarchaea group</taxon>
        <taxon>Methanomicrobia</taxon>
        <taxon>Methanomicrobiales</taxon>
        <taxon>Methanomicrobiaceae</taxon>
        <taxon>Methanogenium</taxon>
    </lineage>
</organism>
<gene>
    <name evidence="2" type="ORF">L0665_08425</name>
</gene>
<reference evidence="2" key="1">
    <citation type="submission" date="2022-01" db="EMBL/GenBank/DDBJ databases">
        <title>Draft genome of Methanogenium marinum DSM 15558.</title>
        <authorList>
            <person name="Chen S.-C."/>
            <person name="You Y.-T."/>
        </authorList>
    </citation>
    <scope>NUCLEOTIDE SEQUENCE</scope>
    <source>
        <strain evidence="2">DSM 15558</strain>
    </source>
</reference>
<keyword evidence="2" id="KW-0378">Hydrolase</keyword>
<dbReference type="Proteomes" id="UP001143747">
    <property type="component" value="Unassembled WGS sequence"/>
</dbReference>
<dbReference type="EMBL" id="JAKELO010000002">
    <property type="protein sequence ID" value="MDE4908629.1"/>
    <property type="molecule type" value="Genomic_DNA"/>
</dbReference>
<keyword evidence="1" id="KW-0812">Transmembrane</keyword>
<proteinExistence type="predicted"/>
<dbReference type="Pfam" id="PF04307">
    <property type="entry name" value="YdjM"/>
    <property type="match status" value="1"/>
</dbReference>
<feature type="transmembrane region" description="Helical" evidence="1">
    <location>
        <begin position="129"/>
        <end position="152"/>
    </location>
</feature>
<dbReference type="PANTHER" id="PTHR40031">
    <property type="entry name" value="HYPOTHETICAL MEMBRANE SPANNING PROTEIN"/>
    <property type="match status" value="1"/>
</dbReference>
<protein>
    <submittedName>
        <fullName evidence="2">Metal-dependent hydrolase</fullName>
    </submittedName>
</protein>
<feature type="transmembrane region" description="Helical" evidence="1">
    <location>
        <begin position="164"/>
        <end position="183"/>
    </location>
</feature>
<sequence length="296" mass="32513">MDSFTHAFAIAIPLLLAGNAILVPFAVIGAVIPDIDGIFFFFPDNEPSHYIFTHGGITHSIAGAAFLSFAAFIALKFLSGISRFGQFFPEGVTLIAGFAILAGAMLHIFLDYLAYPGIPLIWPFSTEKFTLGIFPGPSLPILIASLALLSLVLTGRVGIGHYQAYMIVFLAIILIYAGIAAYANTETEGRAIPTMNPVHWITIVETDNSFAVQPYDIRHGTGGETLYRKYTNITPDELASIAMLPEVKRLYYHSYIVTAERRGGSILLRDPLREEKVFRYPLDHSSLEIPYLSPLP</sequence>
<dbReference type="RefSeq" id="WP_274925250.1">
    <property type="nucleotide sequence ID" value="NZ_JAKELO010000002.1"/>
</dbReference>
<dbReference type="AlphaFoldDB" id="A0A9Q4KTV1"/>
<accession>A0A9Q4KTV1</accession>
<feature type="transmembrane region" description="Helical" evidence="1">
    <location>
        <begin position="87"/>
        <end position="109"/>
    </location>
</feature>
<evidence type="ECO:0000313" key="3">
    <source>
        <dbReference type="Proteomes" id="UP001143747"/>
    </source>
</evidence>
<comment type="caution">
    <text evidence="2">The sequence shown here is derived from an EMBL/GenBank/DDBJ whole genome shotgun (WGS) entry which is preliminary data.</text>
</comment>
<dbReference type="InterPro" id="IPR007404">
    <property type="entry name" value="YdjM-like"/>
</dbReference>
<dbReference type="GO" id="GO:0016787">
    <property type="term" value="F:hydrolase activity"/>
    <property type="evidence" value="ECO:0007669"/>
    <property type="project" value="UniProtKB-KW"/>
</dbReference>
<name>A0A9Q4KTV1_9EURY</name>
<keyword evidence="1" id="KW-0472">Membrane</keyword>
<feature type="transmembrane region" description="Helical" evidence="1">
    <location>
        <begin position="52"/>
        <end position="75"/>
    </location>
</feature>
<dbReference type="PANTHER" id="PTHR40031:SF1">
    <property type="entry name" value="MEMBRANE-BOUND METAL-DEPENDENT HYDROLASE"/>
    <property type="match status" value="1"/>
</dbReference>
<keyword evidence="1" id="KW-1133">Transmembrane helix</keyword>
<keyword evidence="3" id="KW-1185">Reference proteome</keyword>
<dbReference type="InterPro" id="IPR053170">
    <property type="entry name" value="Transcription_regulator"/>
</dbReference>
<feature type="transmembrane region" description="Helical" evidence="1">
    <location>
        <begin position="7"/>
        <end position="32"/>
    </location>
</feature>